<sequence length="404" mass="42170">MSGTKRLPQAESPLETGRVAGRYRVTDRIGQGGMADVYRATDEALGREVALKVFRAELASADDLARQQGEVRLLAKLSHPCLVTLFDAIADTDGRVVLVLEFVAGTDAAHRLRDGGALDRADVAAIGADIAGALAYIHHEGVIHRDVSPGNILLPDSPHAVAAKLTDLGIARLVDEAKLTATGLVTGTASYMSPEQVAGQHLTAASDVYSLGLVLLECLTGHREYQGKAVEAAAARLARDPRIPRELGTEWHGLLQAMTARDPARRPAAEEVATRLSRRPHPAAGAEAPVEAQATAPMPPATGLDTPRSTGATMLMPAAEPSPGQMSASSAQAATPARLRARPRAMVLVAALVAVVAAIVIALVAIPAATHPVPDPVRTYPAVGGQLGDHLQQLEHQVSTSTTP</sequence>
<keyword evidence="12" id="KW-1185">Reference proteome</keyword>
<protein>
    <recommendedName>
        <fullName evidence="1">non-specific serine/threonine protein kinase</fullName>
        <ecNumber evidence="1">2.7.11.1</ecNumber>
    </recommendedName>
</protein>
<evidence type="ECO:0000256" key="8">
    <source>
        <dbReference type="SAM" id="MobiDB-lite"/>
    </source>
</evidence>
<evidence type="ECO:0000313" key="12">
    <source>
        <dbReference type="Proteomes" id="UP001323798"/>
    </source>
</evidence>
<dbReference type="Pfam" id="PF00069">
    <property type="entry name" value="Pkinase"/>
    <property type="match status" value="1"/>
</dbReference>
<keyword evidence="3" id="KW-0808">Transferase</keyword>
<dbReference type="RefSeq" id="WP_320943645.1">
    <property type="nucleotide sequence ID" value="NZ_BAABEU010000004.1"/>
</dbReference>
<dbReference type="Proteomes" id="UP001323798">
    <property type="component" value="Chromosome"/>
</dbReference>
<feature type="domain" description="Protein kinase" evidence="10">
    <location>
        <begin position="23"/>
        <end position="284"/>
    </location>
</feature>
<evidence type="ECO:0000256" key="7">
    <source>
        <dbReference type="PROSITE-ProRule" id="PRU10141"/>
    </source>
</evidence>
<feature type="region of interest" description="Disordered" evidence="8">
    <location>
        <begin position="260"/>
        <end position="308"/>
    </location>
</feature>
<evidence type="ECO:0000256" key="5">
    <source>
        <dbReference type="ARBA" id="ARBA00022777"/>
    </source>
</evidence>
<feature type="compositionally biased region" description="Low complexity" evidence="8">
    <location>
        <begin position="282"/>
        <end position="296"/>
    </location>
</feature>
<feature type="transmembrane region" description="Helical" evidence="9">
    <location>
        <begin position="345"/>
        <end position="366"/>
    </location>
</feature>
<keyword evidence="9" id="KW-0812">Transmembrane</keyword>
<dbReference type="InterPro" id="IPR008266">
    <property type="entry name" value="Tyr_kinase_AS"/>
</dbReference>
<evidence type="ECO:0000313" key="11">
    <source>
        <dbReference type="EMBL" id="WPR90942.1"/>
    </source>
</evidence>
<dbReference type="GO" id="GO:0016301">
    <property type="term" value="F:kinase activity"/>
    <property type="evidence" value="ECO:0007669"/>
    <property type="project" value="UniProtKB-KW"/>
</dbReference>
<proteinExistence type="predicted"/>
<dbReference type="Gene3D" id="1.10.510.10">
    <property type="entry name" value="Transferase(Phosphotransferase) domain 1"/>
    <property type="match status" value="1"/>
</dbReference>
<feature type="compositionally biased region" description="Basic and acidic residues" evidence="8">
    <location>
        <begin position="262"/>
        <end position="273"/>
    </location>
</feature>
<keyword evidence="9" id="KW-1133">Transmembrane helix</keyword>
<feature type="binding site" evidence="7">
    <location>
        <position position="52"/>
    </location>
    <ligand>
        <name>ATP</name>
        <dbReference type="ChEBI" id="CHEBI:30616"/>
    </ligand>
</feature>
<dbReference type="EMBL" id="CP139368">
    <property type="protein sequence ID" value="WPR90942.1"/>
    <property type="molecule type" value="Genomic_DNA"/>
</dbReference>
<dbReference type="PROSITE" id="PS50011">
    <property type="entry name" value="PROTEIN_KINASE_DOM"/>
    <property type="match status" value="1"/>
</dbReference>
<dbReference type="PROSITE" id="PS00109">
    <property type="entry name" value="PROTEIN_KINASE_TYR"/>
    <property type="match status" value="1"/>
</dbReference>
<evidence type="ECO:0000256" key="1">
    <source>
        <dbReference type="ARBA" id="ARBA00012513"/>
    </source>
</evidence>
<dbReference type="Gene3D" id="3.30.200.20">
    <property type="entry name" value="Phosphorylase Kinase, domain 1"/>
    <property type="match status" value="1"/>
</dbReference>
<dbReference type="PANTHER" id="PTHR43289">
    <property type="entry name" value="MITOGEN-ACTIVATED PROTEIN KINASE KINASE KINASE 20-RELATED"/>
    <property type="match status" value="1"/>
</dbReference>
<dbReference type="EC" id="2.7.11.1" evidence="1"/>
<gene>
    <name evidence="11" type="ORF">SM116_06520</name>
</gene>
<dbReference type="CDD" id="cd14014">
    <property type="entry name" value="STKc_PknB_like"/>
    <property type="match status" value="1"/>
</dbReference>
<name>A0ABZ0SNL2_9MICO</name>
<keyword evidence="6 7" id="KW-0067">ATP-binding</keyword>
<keyword evidence="4 7" id="KW-0547">Nucleotide-binding</keyword>
<evidence type="ECO:0000256" key="6">
    <source>
        <dbReference type="ARBA" id="ARBA00022840"/>
    </source>
</evidence>
<dbReference type="PROSITE" id="PS00107">
    <property type="entry name" value="PROTEIN_KINASE_ATP"/>
    <property type="match status" value="1"/>
</dbReference>
<dbReference type="InterPro" id="IPR017441">
    <property type="entry name" value="Protein_kinase_ATP_BS"/>
</dbReference>
<keyword evidence="9" id="KW-0472">Membrane</keyword>
<evidence type="ECO:0000256" key="2">
    <source>
        <dbReference type="ARBA" id="ARBA00022527"/>
    </source>
</evidence>
<keyword evidence="5 11" id="KW-0418">Kinase</keyword>
<dbReference type="PANTHER" id="PTHR43289:SF6">
    <property type="entry name" value="SERINE_THREONINE-PROTEIN KINASE NEKL-3"/>
    <property type="match status" value="1"/>
</dbReference>
<evidence type="ECO:0000256" key="4">
    <source>
        <dbReference type="ARBA" id="ARBA00022741"/>
    </source>
</evidence>
<evidence type="ECO:0000256" key="3">
    <source>
        <dbReference type="ARBA" id="ARBA00022679"/>
    </source>
</evidence>
<reference evidence="11 12" key="1">
    <citation type="submission" date="2023-11" db="EMBL/GenBank/DDBJ databases">
        <title>Genome sequence of Microbacterium rhizosphaerae KACC 19337.</title>
        <authorList>
            <person name="Choi H."/>
            <person name="Kim S."/>
            <person name="Kim Y."/>
            <person name="Kwon S.-W."/>
            <person name="Heo J."/>
        </authorList>
    </citation>
    <scope>NUCLEOTIDE SEQUENCE [LARGE SCALE GENOMIC DNA]</scope>
    <source>
        <strain evidence="11 12">KACC 19337</strain>
    </source>
</reference>
<organism evidence="11 12">
    <name type="scientific">Microbacterium rhizosphaerae</name>
    <dbReference type="NCBI Taxonomy" id="1678237"/>
    <lineage>
        <taxon>Bacteria</taxon>
        <taxon>Bacillati</taxon>
        <taxon>Actinomycetota</taxon>
        <taxon>Actinomycetes</taxon>
        <taxon>Micrococcales</taxon>
        <taxon>Microbacteriaceae</taxon>
        <taxon>Microbacterium</taxon>
    </lineage>
</organism>
<accession>A0ABZ0SNL2</accession>
<dbReference type="InterPro" id="IPR011009">
    <property type="entry name" value="Kinase-like_dom_sf"/>
</dbReference>
<evidence type="ECO:0000259" key="10">
    <source>
        <dbReference type="PROSITE" id="PS50011"/>
    </source>
</evidence>
<evidence type="ECO:0000256" key="9">
    <source>
        <dbReference type="SAM" id="Phobius"/>
    </source>
</evidence>
<dbReference type="InterPro" id="IPR000719">
    <property type="entry name" value="Prot_kinase_dom"/>
</dbReference>
<keyword evidence="2" id="KW-0723">Serine/threonine-protein kinase</keyword>
<dbReference type="SUPFAM" id="SSF56112">
    <property type="entry name" value="Protein kinase-like (PK-like)"/>
    <property type="match status" value="1"/>
</dbReference>